<evidence type="ECO:0000313" key="12">
    <source>
        <dbReference type="EMBL" id="GAP46188.1"/>
    </source>
</evidence>
<evidence type="ECO:0000256" key="10">
    <source>
        <dbReference type="SAM" id="MobiDB-lite"/>
    </source>
</evidence>
<dbReference type="PANTHER" id="PTHR41910:SF1">
    <property type="entry name" value="SUCCINATE DEHYDROGENASE HYDROPHOBIC MEMBRANE ANCHOR SUBUNIT"/>
    <property type="match status" value="1"/>
</dbReference>
<feature type="transmembrane region" description="Helical" evidence="11">
    <location>
        <begin position="126"/>
        <end position="146"/>
    </location>
</feature>
<feature type="region of interest" description="Disordered" evidence="10">
    <location>
        <begin position="1"/>
        <end position="33"/>
    </location>
</feature>
<evidence type="ECO:0000256" key="9">
    <source>
        <dbReference type="ARBA" id="ARBA00023136"/>
    </source>
</evidence>
<evidence type="ECO:0000256" key="4">
    <source>
        <dbReference type="ARBA" id="ARBA00022617"/>
    </source>
</evidence>
<dbReference type="GO" id="GO:0046872">
    <property type="term" value="F:metal ion binding"/>
    <property type="evidence" value="ECO:0007669"/>
    <property type="project" value="UniProtKB-KW"/>
</dbReference>
<dbReference type="PANTHER" id="PTHR41910">
    <property type="entry name" value="SUCCINATE DEHYDROGENASE 2 MEMBRANE SUBUNIT SDHC"/>
    <property type="match status" value="1"/>
</dbReference>
<feature type="transmembrane region" description="Helical" evidence="11">
    <location>
        <begin position="85"/>
        <end position="105"/>
    </location>
</feature>
<keyword evidence="7 11" id="KW-1133">Transmembrane helix</keyword>
<keyword evidence="13" id="KW-1185">Reference proteome</keyword>
<dbReference type="PATRIC" id="fig|146537.3.peg.971"/>
<dbReference type="GO" id="GO:0009055">
    <property type="term" value="F:electron transfer activity"/>
    <property type="evidence" value="ECO:0007669"/>
    <property type="project" value="InterPro"/>
</dbReference>
<dbReference type="CDD" id="cd03501">
    <property type="entry name" value="SQR_TypeA_SdhC_like"/>
    <property type="match status" value="1"/>
</dbReference>
<keyword evidence="8" id="KW-0408">Iron</keyword>
<keyword evidence="6" id="KW-0479">Metal-binding</keyword>
<protein>
    <submittedName>
        <fullName evidence="12">Succinate dehydrogenase</fullName>
    </submittedName>
</protein>
<dbReference type="AlphaFoldDB" id="A0A0K8PEK9"/>
<evidence type="ECO:0000256" key="1">
    <source>
        <dbReference type="ARBA" id="ARBA00001971"/>
    </source>
</evidence>
<evidence type="ECO:0000256" key="2">
    <source>
        <dbReference type="ARBA" id="ARBA00004370"/>
    </source>
</evidence>
<dbReference type="InterPro" id="IPR000701">
    <property type="entry name" value="SuccDH_FuR_B_TM-su"/>
</dbReference>
<gene>
    <name evidence="12" type="ORF">SAZU_0923</name>
</gene>
<dbReference type="InterPro" id="IPR014314">
    <property type="entry name" value="Succ_DH_cytb556"/>
</dbReference>
<dbReference type="Gene3D" id="1.20.1300.10">
    <property type="entry name" value="Fumarate reductase/succinate dehydrogenase, transmembrane subunit"/>
    <property type="match status" value="1"/>
</dbReference>
<keyword evidence="9 11" id="KW-0472">Membrane</keyword>
<dbReference type="NCBIfam" id="TIGR02970">
    <property type="entry name" value="succ_dehyd_cytB"/>
    <property type="match status" value="1"/>
</dbReference>
<comment type="subcellular location">
    <subcellularLocation>
        <location evidence="2">Membrane</location>
    </subcellularLocation>
</comment>
<dbReference type="GO" id="GO:0006099">
    <property type="term" value="P:tricarboxylic acid cycle"/>
    <property type="evidence" value="ECO:0007669"/>
    <property type="project" value="InterPro"/>
</dbReference>
<organism evidence="12 13">
    <name type="scientific">Streptomyces azureus</name>
    <dbReference type="NCBI Taxonomy" id="146537"/>
    <lineage>
        <taxon>Bacteria</taxon>
        <taxon>Bacillati</taxon>
        <taxon>Actinomycetota</taxon>
        <taxon>Actinomycetes</taxon>
        <taxon>Kitasatosporales</taxon>
        <taxon>Streptomycetaceae</taxon>
        <taxon>Streptomyces</taxon>
    </lineage>
</organism>
<keyword evidence="4" id="KW-0349">Heme</keyword>
<evidence type="ECO:0000313" key="13">
    <source>
        <dbReference type="Proteomes" id="UP000053859"/>
    </source>
</evidence>
<dbReference type="EMBL" id="DF968204">
    <property type="protein sequence ID" value="GAP46188.1"/>
    <property type="molecule type" value="Genomic_DNA"/>
</dbReference>
<keyword evidence="5 11" id="KW-0812">Transmembrane</keyword>
<evidence type="ECO:0000256" key="11">
    <source>
        <dbReference type="SAM" id="Phobius"/>
    </source>
</evidence>
<dbReference type="Pfam" id="PF01127">
    <property type="entry name" value="Sdh_cyt"/>
    <property type="match status" value="1"/>
</dbReference>
<evidence type="ECO:0000256" key="3">
    <source>
        <dbReference type="ARBA" id="ARBA00007244"/>
    </source>
</evidence>
<evidence type="ECO:0000256" key="7">
    <source>
        <dbReference type="ARBA" id="ARBA00022989"/>
    </source>
</evidence>
<comment type="cofactor">
    <cofactor evidence="1">
        <name>heme</name>
        <dbReference type="ChEBI" id="CHEBI:30413"/>
    </cofactor>
</comment>
<accession>A0A0K8PEK9</accession>
<evidence type="ECO:0000256" key="5">
    <source>
        <dbReference type="ARBA" id="ARBA00022692"/>
    </source>
</evidence>
<dbReference type="InterPro" id="IPR039023">
    <property type="entry name" value="SdhC_prok"/>
</dbReference>
<feature type="transmembrane region" description="Helical" evidence="11">
    <location>
        <begin position="47"/>
        <end position="65"/>
    </location>
</feature>
<proteinExistence type="inferred from homology"/>
<dbReference type="InterPro" id="IPR034804">
    <property type="entry name" value="SQR/QFR_C/D"/>
</dbReference>
<evidence type="ECO:0000256" key="6">
    <source>
        <dbReference type="ARBA" id="ARBA00022723"/>
    </source>
</evidence>
<dbReference type="SUPFAM" id="SSF81343">
    <property type="entry name" value="Fumarate reductase respiratory complex transmembrane subunits"/>
    <property type="match status" value="1"/>
</dbReference>
<name>A0A0K8PEK9_STRAJ</name>
<dbReference type="GO" id="GO:0016020">
    <property type="term" value="C:membrane"/>
    <property type="evidence" value="ECO:0007669"/>
    <property type="project" value="UniProtKB-SubCell"/>
</dbReference>
<dbReference type="Proteomes" id="UP000053859">
    <property type="component" value="Unassembled WGS sequence"/>
</dbReference>
<reference evidence="12" key="1">
    <citation type="journal article" date="2015" name="Genome Announc.">
        <title>Draft Genome Sequence of Thiostrepton-Producing Streptomyces azureus ATCC 14921.</title>
        <authorList>
            <person name="Sakihara K."/>
            <person name="Maeda J."/>
            <person name="Tashiro K."/>
            <person name="Fujino Y."/>
            <person name="Kuhara S."/>
            <person name="Ohshima T."/>
            <person name="Ogata S."/>
            <person name="Doi K."/>
        </authorList>
    </citation>
    <scope>NUCLEOTIDE SEQUENCE [LARGE SCALE GENOMIC DNA]</scope>
    <source>
        <strain evidence="12">ATCC14921</strain>
    </source>
</reference>
<evidence type="ECO:0000256" key="8">
    <source>
        <dbReference type="ARBA" id="ARBA00023004"/>
    </source>
</evidence>
<comment type="similarity">
    <text evidence="3">Belongs to the cytochrome b560 family.</text>
</comment>
<sequence length="156" mass="17188">MLGAGGPYPAGPDRHTKPARPQSPLPEETSVPAGTLYRGREGMWSWVAHRVTGVLIFFFLFVHVLDTALVRVSPEAYDTVVATYKTPIVALLEYGLVAAILFHALNGLRVIAVDFWIKGARYQKQMLWTVVALWVVLMLGAIYPVLGHAARELFGS</sequence>